<dbReference type="RefSeq" id="WP_250098211.1">
    <property type="nucleotide sequence ID" value="NZ_JAKRYL010000027.1"/>
</dbReference>
<dbReference type="AlphaFoldDB" id="A0A9X2CW43"/>
<proteinExistence type="predicted"/>
<keyword evidence="2" id="KW-1185">Reference proteome</keyword>
<name>A0A9X2CW43_9BACI</name>
<sequence length="113" mass="12920">MEQKKTNSLKLIWIFGVILISIVLAKKEWRTKMLAELRKLKEETGNAVQFVRDNREQIVDQVRATANEVSSVVRDISRDVKIIGETASHLKESSEEIVKATREAADDLKSLKR</sequence>
<organism evidence="1 2">
    <name type="scientific">Halalkalibacter alkaliphilus</name>
    <dbReference type="NCBI Taxonomy" id="2917993"/>
    <lineage>
        <taxon>Bacteria</taxon>
        <taxon>Bacillati</taxon>
        <taxon>Bacillota</taxon>
        <taxon>Bacilli</taxon>
        <taxon>Bacillales</taxon>
        <taxon>Bacillaceae</taxon>
        <taxon>Halalkalibacter</taxon>
    </lineage>
</organism>
<dbReference type="Proteomes" id="UP001139150">
    <property type="component" value="Unassembled WGS sequence"/>
</dbReference>
<evidence type="ECO:0000313" key="2">
    <source>
        <dbReference type="Proteomes" id="UP001139150"/>
    </source>
</evidence>
<evidence type="ECO:0008006" key="3">
    <source>
        <dbReference type="Google" id="ProtNLM"/>
    </source>
</evidence>
<accession>A0A9X2CW43</accession>
<gene>
    <name evidence="1" type="ORF">MF646_19735</name>
</gene>
<reference evidence="1" key="1">
    <citation type="submission" date="2022-02" db="EMBL/GenBank/DDBJ databases">
        <title>Halalkalibacter sp. nov. isolated from Lonar Lake, India.</title>
        <authorList>
            <person name="Joshi A."/>
            <person name="Thite S."/>
            <person name="Lodha T."/>
        </authorList>
    </citation>
    <scope>NUCLEOTIDE SEQUENCE</scope>
    <source>
        <strain evidence="1">MEB205</strain>
    </source>
</reference>
<evidence type="ECO:0000313" key="1">
    <source>
        <dbReference type="EMBL" id="MCL7749353.1"/>
    </source>
</evidence>
<comment type="caution">
    <text evidence="1">The sequence shown here is derived from an EMBL/GenBank/DDBJ whole genome shotgun (WGS) entry which is preliminary data.</text>
</comment>
<dbReference type="EMBL" id="JAKRYL010000027">
    <property type="protein sequence ID" value="MCL7749353.1"/>
    <property type="molecule type" value="Genomic_DNA"/>
</dbReference>
<protein>
    <recommendedName>
        <fullName evidence="3">DUF948 domain-containing protein</fullName>
    </recommendedName>
</protein>